<comment type="cofactor">
    <cofactor evidence="3">
        <name>Zn(2+)</name>
        <dbReference type="ChEBI" id="CHEBI:29105"/>
    </cofactor>
    <text evidence="3">Binds 1 divalent metal cation per subunit.</text>
</comment>
<evidence type="ECO:0000313" key="5">
    <source>
        <dbReference type="EMBL" id="MFC7189276.1"/>
    </source>
</evidence>
<dbReference type="GeneID" id="76198843"/>
<feature type="binding site" evidence="3">
    <location>
        <position position="117"/>
    </location>
    <ligand>
        <name>substrate</name>
    </ligand>
</feature>
<evidence type="ECO:0000256" key="3">
    <source>
        <dbReference type="PIRSR" id="PIRSR605511-2"/>
    </source>
</evidence>
<comment type="caution">
    <text evidence="5">The sequence shown here is derived from an EMBL/GenBank/DDBJ whole genome shotgun (WGS) entry which is preliminary data.</text>
</comment>
<name>A0ABD5YIV5_9EURY</name>
<dbReference type="InterPro" id="IPR013658">
    <property type="entry name" value="SGL"/>
</dbReference>
<feature type="binding site" evidence="3">
    <location>
        <position position="143"/>
    </location>
    <ligand>
        <name>a divalent metal cation</name>
        <dbReference type="ChEBI" id="CHEBI:60240"/>
    </ligand>
</feature>
<keyword evidence="3" id="KW-0862">Zinc</keyword>
<evidence type="ECO:0000256" key="2">
    <source>
        <dbReference type="PIRSR" id="PIRSR605511-1"/>
    </source>
</evidence>
<dbReference type="InterPro" id="IPR011042">
    <property type="entry name" value="6-blade_b-propeller_TolB-like"/>
</dbReference>
<evidence type="ECO:0000313" key="6">
    <source>
        <dbReference type="Proteomes" id="UP001596417"/>
    </source>
</evidence>
<feature type="active site" description="Proton donor/acceptor" evidence="2">
    <location>
        <position position="193"/>
    </location>
</feature>
<feature type="binding site" evidence="3">
    <location>
        <position position="97"/>
    </location>
    <ligand>
        <name>substrate</name>
    </ligand>
</feature>
<dbReference type="SUPFAM" id="SSF63829">
    <property type="entry name" value="Calcium-dependent phosphotriesterase"/>
    <property type="match status" value="1"/>
</dbReference>
<dbReference type="PANTHER" id="PTHR10907">
    <property type="entry name" value="REGUCALCIN"/>
    <property type="match status" value="1"/>
</dbReference>
<dbReference type="Gene3D" id="2.120.10.30">
    <property type="entry name" value="TolB, C-terminal domain"/>
    <property type="match status" value="1"/>
</dbReference>
<sequence>MDPEVVANTRCRTGEGPLWHPDQNVVYWVDIPRGRLFSYDPETGEHELRYEDSVISATTIQADGSLLLFMDRGQIIQWDDGSTTPIVEEIPEERDSRFNDVIASPAGRVFCGTMPTDDRLGRLYRLDRDGSIVELDDGYDIPNGMGFTPDRTKLYLTESNARRIYCFDYDTSTGELSNRRIVVETPADDGVPDGMTVDADGNLWSARWNGHRVVQYAPDGTEIGRIELPVDKVSCPTFVGPDYTDLYVTTAGGNDRDTEGESAGALFHLSSAGSGVAEFRSRITT</sequence>
<feature type="binding site" evidence="3">
    <location>
        <position position="99"/>
    </location>
    <ligand>
        <name>substrate</name>
    </ligand>
</feature>
<feature type="binding site" evidence="3">
    <location>
        <position position="15"/>
    </location>
    <ligand>
        <name>a divalent metal cation</name>
        <dbReference type="ChEBI" id="CHEBI:60240"/>
    </ligand>
</feature>
<feature type="domain" description="SMP-30/Gluconolactonase/LRE-like region" evidence="4">
    <location>
        <begin position="14"/>
        <end position="251"/>
    </location>
</feature>
<dbReference type="RefSeq" id="WP_248905286.1">
    <property type="nucleotide sequence ID" value="NZ_CP109979.1"/>
</dbReference>
<dbReference type="EMBL" id="JBHTAX010000001">
    <property type="protein sequence ID" value="MFC7189276.1"/>
    <property type="molecule type" value="Genomic_DNA"/>
</dbReference>
<evidence type="ECO:0000259" key="4">
    <source>
        <dbReference type="Pfam" id="PF08450"/>
    </source>
</evidence>
<dbReference type="AlphaFoldDB" id="A0ABD5YIV5"/>
<dbReference type="Pfam" id="PF08450">
    <property type="entry name" value="SGL"/>
    <property type="match status" value="1"/>
</dbReference>
<organism evidence="5 6">
    <name type="scientific">Halocatena marina</name>
    <dbReference type="NCBI Taxonomy" id="2934937"/>
    <lineage>
        <taxon>Archaea</taxon>
        <taxon>Methanobacteriati</taxon>
        <taxon>Methanobacteriota</taxon>
        <taxon>Stenosarchaea group</taxon>
        <taxon>Halobacteria</taxon>
        <taxon>Halobacteriales</taxon>
        <taxon>Natronomonadaceae</taxon>
        <taxon>Halocatena</taxon>
    </lineage>
</organism>
<proteinExistence type="inferred from homology"/>
<comment type="similarity">
    <text evidence="1">Belongs to the SMP-30/CGR1 family.</text>
</comment>
<dbReference type="PANTHER" id="PTHR10907:SF47">
    <property type="entry name" value="REGUCALCIN"/>
    <property type="match status" value="1"/>
</dbReference>
<gene>
    <name evidence="5" type="ORF">ACFQL7_05055</name>
</gene>
<accession>A0ABD5YIV5</accession>
<keyword evidence="3" id="KW-0479">Metal-binding</keyword>
<dbReference type="PRINTS" id="PR01790">
    <property type="entry name" value="SMP30FAMILY"/>
</dbReference>
<keyword evidence="6" id="KW-1185">Reference proteome</keyword>
<dbReference type="Proteomes" id="UP001596417">
    <property type="component" value="Unassembled WGS sequence"/>
</dbReference>
<protein>
    <submittedName>
        <fullName evidence="5">SMP-30/gluconolactonase/LRE family protein</fullName>
    </submittedName>
</protein>
<reference evidence="5 6" key="1">
    <citation type="journal article" date="2019" name="Int. J. Syst. Evol. Microbiol.">
        <title>The Global Catalogue of Microorganisms (GCM) 10K type strain sequencing project: providing services to taxonomists for standard genome sequencing and annotation.</title>
        <authorList>
            <consortium name="The Broad Institute Genomics Platform"/>
            <consortium name="The Broad Institute Genome Sequencing Center for Infectious Disease"/>
            <person name="Wu L."/>
            <person name="Ma J."/>
        </authorList>
    </citation>
    <scope>NUCLEOTIDE SEQUENCE [LARGE SCALE GENOMIC DNA]</scope>
    <source>
        <strain evidence="5 6">RDMS1</strain>
    </source>
</reference>
<dbReference type="InterPro" id="IPR005511">
    <property type="entry name" value="SMP-30"/>
</dbReference>
<evidence type="ECO:0000256" key="1">
    <source>
        <dbReference type="ARBA" id="ARBA00008853"/>
    </source>
</evidence>
<feature type="binding site" evidence="3">
    <location>
        <position position="193"/>
    </location>
    <ligand>
        <name>a divalent metal cation</name>
        <dbReference type="ChEBI" id="CHEBI:60240"/>
    </ligand>
</feature>